<feature type="coiled-coil region" evidence="1">
    <location>
        <begin position="153"/>
        <end position="204"/>
    </location>
</feature>
<feature type="compositionally biased region" description="Acidic residues" evidence="2">
    <location>
        <begin position="61"/>
        <end position="90"/>
    </location>
</feature>
<reference evidence="3" key="1">
    <citation type="submission" date="2023-07" db="EMBL/GenBank/DDBJ databases">
        <title>A chromosome-level genome assembly of Lolium multiflorum.</title>
        <authorList>
            <person name="Chen Y."/>
            <person name="Copetti D."/>
            <person name="Kolliker R."/>
            <person name="Studer B."/>
        </authorList>
    </citation>
    <scope>NUCLEOTIDE SEQUENCE</scope>
    <source>
        <strain evidence="3">02402/16</strain>
        <tissue evidence="3">Leaf</tissue>
    </source>
</reference>
<evidence type="ECO:0000313" key="3">
    <source>
        <dbReference type="EMBL" id="KAK1662448.1"/>
    </source>
</evidence>
<dbReference type="Proteomes" id="UP001231189">
    <property type="component" value="Unassembled WGS sequence"/>
</dbReference>
<keyword evidence="1" id="KW-0175">Coiled coil</keyword>
<organism evidence="3 4">
    <name type="scientific">Lolium multiflorum</name>
    <name type="common">Italian ryegrass</name>
    <name type="synonym">Lolium perenne subsp. multiflorum</name>
    <dbReference type="NCBI Taxonomy" id="4521"/>
    <lineage>
        <taxon>Eukaryota</taxon>
        <taxon>Viridiplantae</taxon>
        <taxon>Streptophyta</taxon>
        <taxon>Embryophyta</taxon>
        <taxon>Tracheophyta</taxon>
        <taxon>Spermatophyta</taxon>
        <taxon>Magnoliopsida</taxon>
        <taxon>Liliopsida</taxon>
        <taxon>Poales</taxon>
        <taxon>Poaceae</taxon>
        <taxon>BOP clade</taxon>
        <taxon>Pooideae</taxon>
        <taxon>Poodae</taxon>
        <taxon>Poeae</taxon>
        <taxon>Poeae Chloroplast Group 2 (Poeae type)</taxon>
        <taxon>Loliodinae</taxon>
        <taxon>Loliinae</taxon>
        <taxon>Lolium</taxon>
    </lineage>
</organism>
<dbReference type="AlphaFoldDB" id="A0AAD8SS77"/>
<accession>A0AAD8SS77</accession>
<proteinExistence type="predicted"/>
<feature type="region of interest" description="Disordered" evidence="2">
    <location>
        <begin position="55"/>
        <end position="90"/>
    </location>
</feature>
<protein>
    <submittedName>
        <fullName evidence="3">Uncharacterized protein</fullName>
    </submittedName>
</protein>
<keyword evidence="4" id="KW-1185">Reference proteome</keyword>
<evidence type="ECO:0000256" key="2">
    <source>
        <dbReference type="SAM" id="MobiDB-lite"/>
    </source>
</evidence>
<dbReference type="EMBL" id="JAUUTY010000003">
    <property type="protein sequence ID" value="KAK1662448.1"/>
    <property type="molecule type" value="Genomic_DNA"/>
</dbReference>
<name>A0AAD8SS77_LOLMU</name>
<gene>
    <name evidence="3" type="ORF">QYE76_050607</name>
</gene>
<sequence length="250" mass="28711">MSSPPSRHCCHSRCPTRPDQVESAVAHKVVDKSRAIDVASESYVEKFNDASVDIDSPPLVDYDDMEEGLEGDEFGEDEDVGGDEEDDLEGIEEGEFDGTVAKAKGRAIRTDNYIGFEDVILIRVWEGVSMDTVTGTDQTSKRYWQRIKELLVMKTLEAKKDMMETKNKEKEEKWSMLREYAKRKADIEERRARAKENRAMAELIVAENATMMINPNEMDEFRLEWWTNAKMDILTRRREVARVVMVAMNA</sequence>
<evidence type="ECO:0000256" key="1">
    <source>
        <dbReference type="SAM" id="Coils"/>
    </source>
</evidence>
<comment type="caution">
    <text evidence="3">The sequence shown here is derived from an EMBL/GenBank/DDBJ whole genome shotgun (WGS) entry which is preliminary data.</text>
</comment>
<evidence type="ECO:0000313" key="4">
    <source>
        <dbReference type="Proteomes" id="UP001231189"/>
    </source>
</evidence>